<dbReference type="Pfam" id="PF19715">
    <property type="entry name" value="DUF6210"/>
    <property type="match status" value="1"/>
</dbReference>
<evidence type="ECO:0000313" key="2">
    <source>
        <dbReference type="Proteomes" id="UP001206483"/>
    </source>
</evidence>
<organism evidence="1 2">
    <name type="scientific">Kitasatospora paracochleata</name>
    <dbReference type="NCBI Taxonomy" id="58354"/>
    <lineage>
        <taxon>Bacteria</taxon>
        <taxon>Bacillati</taxon>
        <taxon>Actinomycetota</taxon>
        <taxon>Actinomycetes</taxon>
        <taxon>Kitasatosporales</taxon>
        <taxon>Streptomycetaceae</taxon>
        <taxon>Kitasatospora</taxon>
    </lineage>
</organism>
<proteinExistence type="predicted"/>
<gene>
    <name evidence="1" type="ORF">FHR36_004996</name>
</gene>
<comment type="caution">
    <text evidence="1">The sequence shown here is derived from an EMBL/GenBank/DDBJ whole genome shotgun (WGS) entry which is preliminary data.</text>
</comment>
<dbReference type="InterPro" id="IPR046182">
    <property type="entry name" value="DUF6210"/>
</dbReference>
<evidence type="ECO:0000313" key="1">
    <source>
        <dbReference type="EMBL" id="MCP2311833.1"/>
    </source>
</evidence>
<keyword evidence="2" id="KW-1185">Reference proteome</keyword>
<reference evidence="1 2" key="1">
    <citation type="submission" date="2022-06" db="EMBL/GenBank/DDBJ databases">
        <title>Sequencing the genomes of 1000 actinobacteria strains.</title>
        <authorList>
            <person name="Klenk H.-P."/>
        </authorList>
    </citation>
    <scope>NUCLEOTIDE SEQUENCE [LARGE SCALE GENOMIC DNA]</scope>
    <source>
        <strain evidence="1 2">DSM 41656</strain>
    </source>
</reference>
<dbReference type="EMBL" id="JAMZDX010000004">
    <property type="protein sequence ID" value="MCP2311833.1"/>
    <property type="molecule type" value="Genomic_DNA"/>
</dbReference>
<accession>A0ABT1J3V5</accession>
<protein>
    <submittedName>
        <fullName evidence="1">Uncharacterized protein</fullName>
    </submittedName>
</protein>
<dbReference type="RefSeq" id="WP_253800398.1">
    <property type="nucleotide sequence ID" value="NZ_BAAAUB010000080.1"/>
</dbReference>
<sequence length="142" mass="16203">MSSRRFVFLDPDGMSAGGWLYVVVEAKTGVFYQQQYGGTACRQGQVEGFLVPLFGPDELDALRELFEKHFRGAGTWNYGWRDDERDRLREIIGALRYWVCDGTTEEPHALQLDEGRIRKTDEAWVPVITPDGPGVLVWFNSD</sequence>
<dbReference type="Proteomes" id="UP001206483">
    <property type="component" value="Unassembled WGS sequence"/>
</dbReference>
<name>A0ABT1J3V5_9ACTN</name>